<keyword evidence="3" id="KW-1185">Reference proteome</keyword>
<feature type="compositionally biased region" description="Low complexity" evidence="1">
    <location>
        <begin position="1"/>
        <end position="22"/>
    </location>
</feature>
<organism evidence="2 3">
    <name type="scientific">Dreissena polymorpha</name>
    <name type="common">Zebra mussel</name>
    <name type="synonym">Mytilus polymorpha</name>
    <dbReference type="NCBI Taxonomy" id="45954"/>
    <lineage>
        <taxon>Eukaryota</taxon>
        <taxon>Metazoa</taxon>
        <taxon>Spiralia</taxon>
        <taxon>Lophotrochozoa</taxon>
        <taxon>Mollusca</taxon>
        <taxon>Bivalvia</taxon>
        <taxon>Autobranchia</taxon>
        <taxon>Heteroconchia</taxon>
        <taxon>Euheterodonta</taxon>
        <taxon>Imparidentia</taxon>
        <taxon>Neoheterodontei</taxon>
        <taxon>Myida</taxon>
        <taxon>Dreissenoidea</taxon>
        <taxon>Dreissenidae</taxon>
        <taxon>Dreissena</taxon>
    </lineage>
</organism>
<evidence type="ECO:0000256" key="1">
    <source>
        <dbReference type="SAM" id="MobiDB-lite"/>
    </source>
</evidence>
<name>A0A9D4EEG4_DREPO</name>
<evidence type="ECO:0000313" key="2">
    <source>
        <dbReference type="EMBL" id="KAH3778231.1"/>
    </source>
</evidence>
<dbReference type="EMBL" id="JAIWYP010000009">
    <property type="protein sequence ID" value="KAH3778231.1"/>
    <property type="molecule type" value="Genomic_DNA"/>
</dbReference>
<dbReference type="Proteomes" id="UP000828390">
    <property type="component" value="Unassembled WGS sequence"/>
</dbReference>
<feature type="region of interest" description="Disordered" evidence="1">
    <location>
        <begin position="1"/>
        <end position="34"/>
    </location>
</feature>
<sequence length="98" mass="10259">MSWGNSNWGSTWGTSGISSNTSCQSSPPEGQHAPSCLAGRSGWGYSGWNSGYYDASCKGCQHSRSSLPFGGSGHTKNGVVTLLSIFGVYQATKSVMDK</sequence>
<reference evidence="2" key="2">
    <citation type="submission" date="2020-11" db="EMBL/GenBank/DDBJ databases">
        <authorList>
            <person name="McCartney M.A."/>
            <person name="Auch B."/>
            <person name="Kono T."/>
            <person name="Mallez S."/>
            <person name="Becker A."/>
            <person name="Gohl D.M."/>
            <person name="Silverstein K.A.T."/>
            <person name="Koren S."/>
            <person name="Bechman K.B."/>
            <person name="Herman A."/>
            <person name="Abrahante J.E."/>
            <person name="Garbe J."/>
        </authorList>
    </citation>
    <scope>NUCLEOTIDE SEQUENCE</scope>
    <source>
        <strain evidence="2">Duluth1</strain>
        <tissue evidence="2">Whole animal</tissue>
    </source>
</reference>
<reference evidence="2" key="1">
    <citation type="journal article" date="2019" name="bioRxiv">
        <title>The Genome of the Zebra Mussel, Dreissena polymorpha: A Resource for Invasive Species Research.</title>
        <authorList>
            <person name="McCartney M.A."/>
            <person name="Auch B."/>
            <person name="Kono T."/>
            <person name="Mallez S."/>
            <person name="Zhang Y."/>
            <person name="Obille A."/>
            <person name="Becker A."/>
            <person name="Abrahante J.E."/>
            <person name="Garbe J."/>
            <person name="Badalamenti J.P."/>
            <person name="Herman A."/>
            <person name="Mangelson H."/>
            <person name="Liachko I."/>
            <person name="Sullivan S."/>
            <person name="Sone E.D."/>
            <person name="Koren S."/>
            <person name="Silverstein K.A.T."/>
            <person name="Beckman K.B."/>
            <person name="Gohl D.M."/>
        </authorList>
    </citation>
    <scope>NUCLEOTIDE SEQUENCE</scope>
    <source>
        <strain evidence="2">Duluth1</strain>
        <tissue evidence="2">Whole animal</tissue>
    </source>
</reference>
<dbReference type="AlphaFoldDB" id="A0A9D4EEG4"/>
<comment type="caution">
    <text evidence="2">The sequence shown here is derived from an EMBL/GenBank/DDBJ whole genome shotgun (WGS) entry which is preliminary data.</text>
</comment>
<evidence type="ECO:0000313" key="3">
    <source>
        <dbReference type="Proteomes" id="UP000828390"/>
    </source>
</evidence>
<gene>
    <name evidence="2" type="ORF">DPMN_179686</name>
</gene>
<protein>
    <submittedName>
        <fullName evidence="2">Uncharacterized protein</fullName>
    </submittedName>
</protein>
<accession>A0A9D4EEG4</accession>
<proteinExistence type="predicted"/>